<sequence>MLSWLDVLAITTAALATAMGVRRGGGFLLALPIAAALYWLGLDYVPGPSWLLLLGLGSGLAAAFVSGLLPVSFPFKLDPVLGGLAGFVWGVFLALVLWVGLPSEYSPATGAIRYPALSAPPIIQDAVASSPFAPKLFALVWQHPAARKVFFGPEPTR</sequence>
<name>A0A511RI53_9DEIN</name>
<keyword evidence="1" id="KW-0472">Membrane</keyword>
<accession>A0A511RI53</accession>
<evidence type="ECO:0008006" key="4">
    <source>
        <dbReference type="Google" id="ProtNLM"/>
    </source>
</evidence>
<evidence type="ECO:0000313" key="3">
    <source>
        <dbReference type="Proteomes" id="UP000321827"/>
    </source>
</evidence>
<keyword evidence="1" id="KW-1133">Transmembrane helix</keyword>
<dbReference type="EMBL" id="BJXN01000001">
    <property type="protein sequence ID" value="GEM88777.1"/>
    <property type="molecule type" value="Genomic_DNA"/>
</dbReference>
<organism evidence="2 3">
    <name type="scientific">Oceanithermus desulfurans NBRC 100063</name>
    <dbReference type="NCBI Taxonomy" id="1227550"/>
    <lineage>
        <taxon>Bacteria</taxon>
        <taxon>Thermotogati</taxon>
        <taxon>Deinococcota</taxon>
        <taxon>Deinococci</taxon>
        <taxon>Thermales</taxon>
        <taxon>Thermaceae</taxon>
        <taxon>Oceanithermus</taxon>
    </lineage>
</organism>
<protein>
    <recommendedName>
        <fullName evidence="4">CvpA family protein</fullName>
    </recommendedName>
</protein>
<dbReference type="RefSeq" id="WP_147144921.1">
    <property type="nucleotide sequence ID" value="NZ_BJXN01000001.1"/>
</dbReference>
<feature type="transmembrane region" description="Helical" evidence="1">
    <location>
        <begin position="80"/>
        <end position="101"/>
    </location>
</feature>
<proteinExistence type="predicted"/>
<dbReference type="OrthoDB" id="34331at2"/>
<evidence type="ECO:0000256" key="1">
    <source>
        <dbReference type="SAM" id="Phobius"/>
    </source>
</evidence>
<gene>
    <name evidence="2" type="ORF">ODE01S_02110</name>
</gene>
<reference evidence="2 3" key="1">
    <citation type="submission" date="2019-07" db="EMBL/GenBank/DDBJ databases">
        <title>Whole genome shotgun sequence of Oceanithermus desulfurans NBRC 100063.</title>
        <authorList>
            <person name="Hosoyama A."/>
            <person name="Uohara A."/>
            <person name="Ohji S."/>
            <person name="Ichikawa N."/>
        </authorList>
    </citation>
    <scope>NUCLEOTIDE SEQUENCE [LARGE SCALE GENOMIC DNA]</scope>
    <source>
        <strain evidence="2 3">NBRC 100063</strain>
    </source>
</reference>
<dbReference type="Proteomes" id="UP000321827">
    <property type="component" value="Unassembled WGS sequence"/>
</dbReference>
<dbReference type="AlphaFoldDB" id="A0A511RI53"/>
<keyword evidence="1" id="KW-0812">Transmembrane</keyword>
<comment type="caution">
    <text evidence="2">The sequence shown here is derived from an EMBL/GenBank/DDBJ whole genome shotgun (WGS) entry which is preliminary data.</text>
</comment>
<evidence type="ECO:0000313" key="2">
    <source>
        <dbReference type="EMBL" id="GEM88777.1"/>
    </source>
</evidence>
<feature type="transmembrane region" description="Helical" evidence="1">
    <location>
        <begin position="51"/>
        <end position="73"/>
    </location>
</feature>